<dbReference type="CDD" id="cd02020">
    <property type="entry name" value="CMPK"/>
    <property type="match status" value="1"/>
</dbReference>
<comment type="subcellular location">
    <subcellularLocation>
        <location evidence="8">Cytoplasm</location>
    </subcellularLocation>
</comment>
<dbReference type="EMBL" id="CP104064">
    <property type="protein sequence ID" value="WAH35089.1"/>
    <property type="molecule type" value="Genomic_DNA"/>
</dbReference>
<evidence type="ECO:0000256" key="2">
    <source>
        <dbReference type="ARBA" id="ARBA00022679"/>
    </source>
</evidence>
<evidence type="ECO:0000256" key="8">
    <source>
        <dbReference type="HAMAP-Rule" id="MF_00238"/>
    </source>
</evidence>
<name>A0ABY6YWZ5_9BACL</name>
<feature type="domain" description="Cytidylate kinase" evidence="9">
    <location>
        <begin position="6"/>
        <end position="220"/>
    </location>
</feature>
<accession>A0ABY6YWZ5</accession>
<keyword evidence="3 8" id="KW-0547">Nucleotide-binding</keyword>
<comment type="similarity">
    <text evidence="1 8">Belongs to the cytidylate kinase family. Type 1 subfamily.</text>
</comment>
<dbReference type="InterPro" id="IPR027417">
    <property type="entry name" value="P-loop_NTPase"/>
</dbReference>
<feature type="binding site" evidence="8">
    <location>
        <begin position="10"/>
        <end position="18"/>
    </location>
    <ligand>
        <name>ATP</name>
        <dbReference type="ChEBI" id="CHEBI:30616"/>
    </ligand>
</feature>
<dbReference type="GO" id="GO:0016301">
    <property type="term" value="F:kinase activity"/>
    <property type="evidence" value="ECO:0007669"/>
    <property type="project" value="UniProtKB-KW"/>
</dbReference>
<keyword evidence="4 8" id="KW-0418">Kinase</keyword>
<sequence>MYPISVAIDGPAGAGKSTVAKMVAKRLQFLYVDTGAMYRAVAYLCLRHRVDAEDAVAVEHLLNTHDVVFAEGTDGGIRVSVDGLEVTKALRDPDVSSRVSAVAAHPQVRTRLTEWQRAFARDHSVVMDGRDIGTVVLPHATVKVFLTADVRERARRRQSEYQGRGFEVPFEDIVRAVEERDRRDCERAVAPLVAADDAHRIDSTSKSIEAVVNEILQLVENAHVR</sequence>
<dbReference type="InterPro" id="IPR011994">
    <property type="entry name" value="Cytidylate_kinase_dom"/>
</dbReference>
<gene>
    <name evidence="8 10" type="primary">cmk</name>
    <name evidence="10" type="ORF">NZD86_12215</name>
</gene>
<evidence type="ECO:0000256" key="3">
    <source>
        <dbReference type="ARBA" id="ARBA00022741"/>
    </source>
</evidence>
<evidence type="ECO:0000313" key="10">
    <source>
        <dbReference type="EMBL" id="WAH35089.1"/>
    </source>
</evidence>
<dbReference type="Gene3D" id="3.40.50.300">
    <property type="entry name" value="P-loop containing nucleotide triphosphate hydrolases"/>
    <property type="match status" value="1"/>
</dbReference>
<dbReference type="RefSeq" id="WP_268041960.1">
    <property type="nucleotide sequence ID" value="NZ_CP104064.1"/>
</dbReference>
<evidence type="ECO:0000256" key="4">
    <source>
        <dbReference type="ARBA" id="ARBA00022777"/>
    </source>
</evidence>
<protein>
    <recommendedName>
        <fullName evidence="8">Cytidylate kinase</fullName>
        <shortName evidence="8">CK</shortName>
        <ecNumber evidence="8">2.7.4.25</ecNumber>
    </recommendedName>
    <alternativeName>
        <fullName evidence="8">Cytidine monophosphate kinase</fullName>
        <shortName evidence="8">CMP kinase</shortName>
    </alternativeName>
</protein>
<evidence type="ECO:0000256" key="5">
    <source>
        <dbReference type="ARBA" id="ARBA00022840"/>
    </source>
</evidence>
<comment type="catalytic activity">
    <reaction evidence="7 8">
        <text>CMP + ATP = CDP + ADP</text>
        <dbReference type="Rhea" id="RHEA:11600"/>
        <dbReference type="ChEBI" id="CHEBI:30616"/>
        <dbReference type="ChEBI" id="CHEBI:58069"/>
        <dbReference type="ChEBI" id="CHEBI:60377"/>
        <dbReference type="ChEBI" id="CHEBI:456216"/>
        <dbReference type="EC" id="2.7.4.25"/>
    </reaction>
</comment>
<dbReference type="Proteomes" id="UP001164803">
    <property type="component" value="Chromosome"/>
</dbReference>
<keyword evidence="8" id="KW-0963">Cytoplasm</keyword>
<organism evidence="10 11">
    <name type="scientific">Alicyclobacillus dauci</name>
    <dbReference type="NCBI Taxonomy" id="1475485"/>
    <lineage>
        <taxon>Bacteria</taxon>
        <taxon>Bacillati</taxon>
        <taxon>Bacillota</taxon>
        <taxon>Bacilli</taxon>
        <taxon>Bacillales</taxon>
        <taxon>Alicyclobacillaceae</taxon>
        <taxon>Alicyclobacillus</taxon>
    </lineage>
</organism>
<evidence type="ECO:0000256" key="1">
    <source>
        <dbReference type="ARBA" id="ARBA00009427"/>
    </source>
</evidence>
<proteinExistence type="inferred from homology"/>
<evidence type="ECO:0000256" key="7">
    <source>
        <dbReference type="ARBA" id="ARBA00048478"/>
    </source>
</evidence>
<dbReference type="SUPFAM" id="SSF52540">
    <property type="entry name" value="P-loop containing nucleoside triphosphate hydrolases"/>
    <property type="match status" value="1"/>
</dbReference>
<keyword evidence="2 8" id="KW-0808">Transferase</keyword>
<evidence type="ECO:0000313" key="11">
    <source>
        <dbReference type="Proteomes" id="UP001164803"/>
    </source>
</evidence>
<dbReference type="InterPro" id="IPR003136">
    <property type="entry name" value="Cytidylate_kin"/>
</dbReference>
<keyword evidence="5 8" id="KW-0067">ATP-binding</keyword>
<evidence type="ECO:0000256" key="6">
    <source>
        <dbReference type="ARBA" id="ARBA00047615"/>
    </source>
</evidence>
<dbReference type="HAMAP" id="MF_00238">
    <property type="entry name" value="Cytidyl_kinase_type1"/>
    <property type="match status" value="1"/>
</dbReference>
<keyword evidence="11" id="KW-1185">Reference proteome</keyword>
<dbReference type="NCBIfam" id="TIGR00017">
    <property type="entry name" value="cmk"/>
    <property type="match status" value="1"/>
</dbReference>
<reference evidence="10" key="1">
    <citation type="submission" date="2022-08" db="EMBL/GenBank/DDBJ databases">
        <title>Alicyclobacillus dauci DSM2870, complete genome.</title>
        <authorList>
            <person name="Wang Q."/>
            <person name="Cai R."/>
            <person name="Wang Z."/>
        </authorList>
    </citation>
    <scope>NUCLEOTIDE SEQUENCE</scope>
    <source>
        <strain evidence="10">DSM 28700</strain>
    </source>
</reference>
<dbReference type="EC" id="2.7.4.25" evidence="8"/>
<comment type="catalytic activity">
    <reaction evidence="6 8">
        <text>dCMP + ATP = dCDP + ADP</text>
        <dbReference type="Rhea" id="RHEA:25094"/>
        <dbReference type="ChEBI" id="CHEBI:30616"/>
        <dbReference type="ChEBI" id="CHEBI:57566"/>
        <dbReference type="ChEBI" id="CHEBI:58593"/>
        <dbReference type="ChEBI" id="CHEBI:456216"/>
        <dbReference type="EC" id="2.7.4.25"/>
    </reaction>
</comment>
<dbReference type="Pfam" id="PF02224">
    <property type="entry name" value="Cytidylate_kin"/>
    <property type="match status" value="1"/>
</dbReference>
<evidence type="ECO:0000259" key="9">
    <source>
        <dbReference type="Pfam" id="PF02224"/>
    </source>
</evidence>